<dbReference type="EMBL" id="JAKLTY010000002">
    <property type="protein sequence ID" value="MCG2625610.1"/>
    <property type="molecule type" value="Genomic_DNA"/>
</dbReference>
<protein>
    <submittedName>
        <fullName evidence="1">Uncharacterized protein</fullName>
    </submittedName>
</protein>
<sequence length="223" mass="24725">MAKPDCTTSTSDLVWLGDALARAIEPLGSLAAAVEQLTRWLKDGKLAWTCMSWSGLDAEGLAMEKRKKLEAEDLVQHRSEQGDSTGRIIYSLPTAAYSPGDPGFWGAKLRIDWKGNEASEARRHGSRALGIKVSRAQLTALLPDEPHDGEKVRGAAVWITDEVKRMRAEGKIPPDIRITDLARVLERRMANAAKHDQSLRAIKWKSIRNQLVAWGLWPVALIK</sequence>
<gene>
    <name evidence="1" type="ORF">L6654_03155</name>
</gene>
<dbReference type="RefSeq" id="WP_237889718.1">
    <property type="nucleotide sequence ID" value="NZ_JAKLTY010000002.1"/>
</dbReference>
<reference evidence="1" key="1">
    <citation type="submission" date="2022-01" db="EMBL/GenBank/DDBJ databases">
        <title>Genome sequnece data of strain Bradyrhizobium sp. nov.</title>
        <authorList>
            <person name="Zhang J."/>
        </authorList>
    </citation>
    <scope>NUCLEOTIDE SEQUENCE</scope>
    <source>
        <strain evidence="1">WYCCWR 13023</strain>
    </source>
</reference>
<evidence type="ECO:0000313" key="1">
    <source>
        <dbReference type="EMBL" id="MCG2625610.1"/>
    </source>
</evidence>
<organism evidence="1 2">
    <name type="scientific">Bradyrhizobium zhengyangense</name>
    <dbReference type="NCBI Taxonomy" id="2911009"/>
    <lineage>
        <taxon>Bacteria</taxon>
        <taxon>Pseudomonadati</taxon>
        <taxon>Pseudomonadota</taxon>
        <taxon>Alphaproteobacteria</taxon>
        <taxon>Hyphomicrobiales</taxon>
        <taxon>Nitrobacteraceae</taxon>
        <taxon>Bradyrhizobium</taxon>
    </lineage>
</organism>
<evidence type="ECO:0000313" key="2">
    <source>
        <dbReference type="Proteomes" id="UP001139054"/>
    </source>
</evidence>
<accession>A0A9X1R5Z1</accession>
<name>A0A9X1R5Z1_9BRAD</name>
<comment type="caution">
    <text evidence="1">The sequence shown here is derived from an EMBL/GenBank/DDBJ whole genome shotgun (WGS) entry which is preliminary data.</text>
</comment>
<dbReference type="Proteomes" id="UP001139054">
    <property type="component" value="Unassembled WGS sequence"/>
</dbReference>
<proteinExistence type="predicted"/>
<dbReference type="AlphaFoldDB" id="A0A9X1R5Z1"/>